<dbReference type="RefSeq" id="WP_132406372.1">
    <property type="nucleotide sequence ID" value="NZ_SMKA01000045.1"/>
</dbReference>
<dbReference type="OrthoDB" id="3828374at2"/>
<gene>
    <name evidence="1" type="ORF">E1261_13350</name>
</gene>
<sequence>MIEFEYTTTDPSVLPGWERQHDVAAASRADLLWSAFPGDLALVTPAAEIRTSFAWVPLLHFALSMVTVVDELTTPGAKAHYGFTESDDELDFERSRELVRVGATFSDVVLSTTVPDLSRAVRVFAGDLLDDLTRQYPALGRHEVVVDLRSQLARRTA</sequence>
<dbReference type="EMBL" id="SMKA01000045">
    <property type="protein sequence ID" value="TDC30465.1"/>
    <property type="molecule type" value="Genomic_DNA"/>
</dbReference>
<evidence type="ECO:0000313" key="1">
    <source>
        <dbReference type="EMBL" id="TDC30465.1"/>
    </source>
</evidence>
<evidence type="ECO:0000313" key="2">
    <source>
        <dbReference type="Proteomes" id="UP000295075"/>
    </source>
</evidence>
<protein>
    <submittedName>
        <fullName evidence="1">Uncharacterized protein</fullName>
    </submittedName>
</protein>
<organism evidence="1 2">
    <name type="scientific">Kribbella albertanoniae</name>
    <dbReference type="NCBI Taxonomy" id="1266829"/>
    <lineage>
        <taxon>Bacteria</taxon>
        <taxon>Bacillati</taxon>
        <taxon>Actinomycetota</taxon>
        <taxon>Actinomycetes</taxon>
        <taxon>Propionibacteriales</taxon>
        <taxon>Kribbellaceae</taxon>
        <taxon>Kribbella</taxon>
    </lineage>
</organism>
<accession>A0A4V2XRM4</accession>
<comment type="caution">
    <text evidence="1">The sequence shown here is derived from an EMBL/GenBank/DDBJ whole genome shotgun (WGS) entry which is preliminary data.</text>
</comment>
<dbReference type="Proteomes" id="UP000295075">
    <property type="component" value="Unassembled WGS sequence"/>
</dbReference>
<keyword evidence="2" id="KW-1185">Reference proteome</keyword>
<reference evidence="1 2" key="1">
    <citation type="submission" date="2019-03" db="EMBL/GenBank/DDBJ databases">
        <title>Draft genome sequences of novel Actinobacteria.</title>
        <authorList>
            <person name="Sahin N."/>
            <person name="Ay H."/>
            <person name="Saygin H."/>
        </authorList>
    </citation>
    <scope>NUCLEOTIDE SEQUENCE [LARGE SCALE GENOMIC DNA]</scope>
    <source>
        <strain evidence="1 2">JCM 30547</strain>
    </source>
</reference>
<proteinExistence type="predicted"/>
<dbReference type="AlphaFoldDB" id="A0A4V2XRM4"/>
<name>A0A4V2XRM4_9ACTN</name>